<feature type="transmembrane region" description="Helical" evidence="1">
    <location>
        <begin position="46"/>
        <end position="67"/>
    </location>
</feature>
<dbReference type="Proteomes" id="UP000694844">
    <property type="component" value="Chromosome 1"/>
</dbReference>
<proteinExistence type="predicted"/>
<accession>A0A8B8BAL9</accession>
<organism evidence="2 3">
    <name type="scientific">Crassostrea virginica</name>
    <name type="common">Eastern oyster</name>
    <dbReference type="NCBI Taxonomy" id="6565"/>
    <lineage>
        <taxon>Eukaryota</taxon>
        <taxon>Metazoa</taxon>
        <taxon>Spiralia</taxon>
        <taxon>Lophotrochozoa</taxon>
        <taxon>Mollusca</taxon>
        <taxon>Bivalvia</taxon>
        <taxon>Autobranchia</taxon>
        <taxon>Pteriomorphia</taxon>
        <taxon>Ostreida</taxon>
        <taxon>Ostreoidea</taxon>
        <taxon>Ostreidae</taxon>
        <taxon>Crassostrea</taxon>
    </lineage>
</organism>
<dbReference type="KEGG" id="cvn:111108695"/>
<evidence type="ECO:0000313" key="3">
    <source>
        <dbReference type="RefSeq" id="XP_022300472.1"/>
    </source>
</evidence>
<dbReference type="RefSeq" id="XP_022300472.1">
    <property type="nucleotide sequence ID" value="XM_022444764.1"/>
</dbReference>
<evidence type="ECO:0000313" key="2">
    <source>
        <dbReference type="Proteomes" id="UP000694844"/>
    </source>
</evidence>
<reference evidence="3" key="2">
    <citation type="submission" date="2025-08" db="UniProtKB">
        <authorList>
            <consortium name="RefSeq"/>
        </authorList>
    </citation>
    <scope>IDENTIFICATION</scope>
    <source>
        <tissue evidence="3">Whole sample</tissue>
    </source>
</reference>
<keyword evidence="1" id="KW-0472">Membrane</keyword>
<dbReference type="GeneID" id="111108695"/>
<keyword evidence="1" id="KW-1133">Transmembrane helix</keyword>
<dbReference type="AlphaFoldDB" id="A0A8B8BAL9"/>
<sequence length="132" mass="15148">MSHSCGQSSFEDGECGGQNHFSAYEAYTNSYHSKTSKTDTSNTTCVIIGVALVIFTVSSVFFVVWYCRSRRRNKRKPREPIGSQHDSETIAATRMMKLCLVLEDIMKYYAKTRLRICMIFHNMTGDIKKQRI</sequence>
<protein>
    <submittedName>
        <fullName evidence="3">Uncharacterized protein LOC111108695</fullName>
    </submittedName>
</protein>
<keyword evidence="1" id="KW-0812">Transmembrane</keyword>
<gene>
    <name evidence="3" type="primary">LOC111108695</name>
</gene>
<keyword evidence="2" id="KW-1185">Reference proteome</keyword>
<evidence type="ECO:0000256" key="1">
    <source>
        <dbReference type="SAM" id="Phobius"/>
    </source>
</evidence>
<name>A0A8B8BAL9_CRAVI</name>
<reference evidence="2" key="1">
    <citation type="submission" date="2024-06" db="UniProtKB">
        <authorList>
            <consortium name="RefSeq"/>
        </authorList>
    </citation>
    <scope>NUCLEOTIDE SEQUENCE [LARGE SCALE GENOMIC DNA]</scope>
</reference>